<evidence type="ECO:0000313" key="1">
    <source>
        <dbReference type="EMBL" id="CDW37912.1"/>
    </source>
</evidence>
<dbReference type="AlphaFoldDB" id="A0A0K2UJ11"/>
<organism evidence="1">
    <name type="scientific">Lepeophtheirus salmonis</name>
    <name type="common">Salmon louse</name>
    <name type="synonym">Caligus salmonis</name>
    <dbReference type="NCBI Taxonomy" id="72036"/>
    <lineage>
        <taxon>Eukaryota</taxon>
        <taxon>Metazoa</taxon>
        <taxon>Ecdysozoa</taxon>
        <taxon>Arthropoda</taxon>
        <taxon>Crustacea</taxon>
        <taxon>Multicrustacea</taxon>
        <taxon>Hexanauplia</taxon>
        <taxon>Copepoda</taxon>
        <taxon>Siphonostomatoida</taxon>
        <taxon>Caligidae</taxon>
        <taxon>Lepeophtheirus</taxon>
    </lineage>
</organism>
<sequence>VFFYYEGLKTDPSSSVLKISPKTYKAQYFDGAVQLYFSNQF</sequence>
<accession>A0A0K2UJ11</accession>
<dbReference type="EMBL" id="HACA01020552">
    <property type="protein sequence ID" value="CDW37913.1"/>
    <property type="molecule type" value="Transcribed_RNA"/>
</dbReference>
<proteinExistence type="predicted"/>
<dbReference type="EMBL" id="HACA01020551">
    <property type="protein sequence ID" value="CDW37912.1"/>
    <property type="molecule type" value="Transcribed_RNA"/>
</dbReference>
<reference evidence="1" key="1">
    <citation type="submission" date="2014-05" db="EMBL/GenBank/DDBJ databases">
        <authorList>
            <person name="Chronopoulou M."/>
        </authorList>
    </citation>
    <scope>NUCLEOTIDE SEQUENCE</scope>
    <source>
        <tissue evidence="1">Whole organism</tissue>
    </source>
</reference>
<feature type="non-terminal residue" evidence="1">
    <location>
        <position position="1"/>
    </location>
</feature>
<protein>
    <submittedName>
        <fullName evidence="1">Uncharacterized protein</fullName>
    </submittedName>
</protein>
<name>A0A0K2UJ11_LEPSM</name>